<evidence type="ECO:0000259" key="2">
    <source>
        <dbReference type="Pfam" id="PF13478"/>
    </source>
</evidence>
<feature type="domain" description="XdhC- CoxI" evidence="1">
    <location>
        <begin position="18"/>
        <end position="78"/>
    </location>
</feature>
<sequence length="343" mass="38749">MDDMYSILEVLEVSELKSVLATVIHVEGSAYKKEGSLMLFQETGRQIGMISAGCLEEDLSYHANEVLHDGQSKTIKYDLREESDFMWGQGAGCNGVIYILLQPVDEKRKQELLLLKRHVEEGKSVLHTKRLTKAFHLIDEQFYVKKGQSFKTAEQAFPVCEHEGLFSQPTQMRICEDTETCIYTHTYQPKPRLVLFGAGLDAIPFVTLAANTGFSVTVCDWRPGICTKERFPEAEDCIIAFPKEISERVDIRKEDFVVIMTHNFLQDREILKQISHVPVRYLGILGAKKRTEKLLEGIEVQTDVHTPVGLNIGARGETEIAISIVAELIQVVRHGVKEEVGVR</sequence>
<keyword evidence="4" id="KW-1185">Reference proteome</keyword>
<organism evidence="3 4">
    <name type="scientific">Texcoconibacillus texcoconensis</name>
    <dbReference type="NCBI Taxonomy" id="1095777"/>
    <lineage>
        <taxon>Bacteria</taxon>
        <taxon>Bacillati</taxon>
        <taxon>Bacillota</taxon>
        <taxon>Bacilli</taxon>
        <taxon>Bacillales</taxon>
        <taxon>Bacillaceae</taxon>
        <taxon>Texcoconibacillus</taxon>
    </lineage>
</organism>
<dbReference type="EMBL" id="JACHHB010000001">
    <property type="protein sequence ID" value="MBB5172285.1"/>
    <property type="molecule type" value="Genomic_DNA"/>
</dbReference>
<dbReference type="AlphaFoldDB" id="A0A840QLN5"/>
<dbReference type="PANTHER" id="PTHR30388:SF6">
    <property type="entry name" value="XANTHINE DEHYDROGENASE SUBUNIT A-RELATED"/>
    <property type="match status" value="1"/>
</dbReference>
<dbReference type="Pfam" id="PF13478">
    <property type="entry name" value="XdhC_C"/>
    <property type="match status" value="1"/>
</dbReference>
<dbReference type="InterPro" id="IPR052698">
    <property type="entry name" value="MoCofactor_Util/Proc"/>
</dbReference>
<evidence type="ECO:0000259" key="1">
    <source>
        <dbReference type="Pfam" id="PF02625"/>
    </source>
</evidence>
<dbReference type="InterPro" id="IPR003777">
    <property type="entry name" value="XdhC_CoxI"/>
</dbReference>
<dbReference type="Pfam" id="PF02625">
    <property type="entry name" value="XdhC_CoxI"/>
    <property type="match status" value="1"/>
</dbReference>
<proteinExistence type="predicted"/>
<name>A0A840QLN5_9BACI</name>
<dbReference type="Gene3D" id="3.40.50.720">
    <property type="entry name" value="NAD(P)-binding Rossmann-like Domain"/>
    <property type="match status" value="1"/>
</dbReference>
<dbReference type="Proteomes" id="UP000551878">
    <property type="component" value="Unassembled WGS sequence"/>
</dbReference>
<dbReference type="RefSeq" id="WP_246421448.1">
    <property type="nucleotide sequence ID" value="NZ_JACHHB010000001.1"/>
</dbReference>
<protein>
    <submittedName>
        <fullName evidence="3">Xanthine dehydrogenase accessory factor</fullName>
    </submittedName>
</protein>
<accession>A0A840QLN5</accession>
<dbReference type="PANTHER" id="PTHR30388">
    <property type="entry name" value="ALDEHYDE OXIDOREDUCTASE MOLYBDENUM COFACTOR ASSEMBLY PROTEIN"/>
    <property type="match status" value="1"/>
</dbReference>
<comment type="caution">
    <text evidence="3">The sequence shown here is derived from an EMBL/GenBank/DDBJ whole genome shotgun (WGS) entry which is preliminary data.</text>
</comment>
<feature type="domain" description="XdhC Rossmann" evidence="2">
    <location>
        <begin position="193"/>
        <end position="328"/>
    </location>
</feature>
<reference evidence="3 4" key="1">
    <citation type="submission" date="2020-08" db="EMBL/GenBank/DDBJ databases">
        <title>Genomic Encyclopedia of Type Strains, Phase IV (KMG-IV): sequencing the most valuable type-strain genomes for metagenomic binning, comparative biology and taxonomic classification.</title>
        <authorList>
            <person name="Goeker M."/>
        </authorList>
    </citation>
    <scope>NUCLEOTIDE SEQUENCE [LARGE SCALE GENOMIC DNA]</scope>
    <source>
        <strain evidence="3 4">DSM 24696</strain>
    </source>
</reference>
<gene>
    <name evidence="3" type="ORF">HNQ41_000425</name>
</gene>
<dbReference type="InterPro" id="IPR027051">
    <property type="entry name" value="XdhC_Rossmann_dom"/>
</dbReference>
<evidence type="ECO:0000313" key="4">
    <source>
        <dbReference type="Proteomes" id="UP000551878"/>
    </source>
</evidence>
<evidence type="ECO:0000313" key="3">
    <source>
        <dbReference type="EMBL" id="MBB5172285.1"/>
    </source>
</evidence>